<feature type="transmembrane region" description="Helical" evidence="1">
    <location>
        <begin position="151"/>
        <end position="172"/>
    </location>
</feature>
<sequence>MVVYVLAACEIGFWAVLLAGLVARYVFGLRKIGAGLLLSTALVDLVALTAAIIDLRGGATADWTHGLAAMYIGFSVAFGPMMVRWADQRFAHRFAEGPAPTKPPKYGMARARYEWTLWIRAVVACGISAALLFGAIRLIDDHDRTAALDVTLSALLKVVVIWGIVALTYTVFPKRANA</sequence>
<evidence type="ECO:0000313" key="3">
    <source>
        <dbReference type="Proteomes" id="UP000184440"/>
    </source>
</evidence>
<dbReference type="EMBL" id="FRCS01000004">
    <property type="protein sequence ID" value="SHN29441.1"/>
    <property type="molecule type" value="Genomic_DNA"/>
</dbReference>
<evidence type="ECO:0000256" key="1">
    <source>
        <dbReference type="SAM" id="Phobius"/>
    </source>
</evidence>
<feature type="transmembrane region" description="Helical" evidence="1">
    <location>
        <begin position="117"/>
        <end position="139"/>
    </location>
</feature>
<keyword evidence="3" id="KW-1185">Reference proteome</keyword>
<keyword evidence="1" id="KW-1133">Transmembrane helix</keyword>
<dbReference type="STRING" id="134849.SAMN05443668_104568"/>
<evidence type="ECO:0000313" key="2">
    <source>
        <dbReference type="EMBL" id="SHN29441.1"/>
    </source>
</evidence>
<keyword evidence="1" id="KW-0812">Transmembrane</keyword>
<dbReference type="AlphaFoldDB" id="A0A1M7QEU8"/>
<accession>A0A1M7QEU8</accession>
<name>A0A1M7QEU8_9ACTN</name>
<keyword evidence="1" id="KW-0472">Membrane</keyword>
<feature type="transmembrane region" description="Helical" evidence="1">
    <location>
        <begin position="65"/>
        <end position="83"/>
    </location>
</feature>
<organism evidence="2 3">
    <name type="scientific">Cryptosporangium aurantiacum</name>
    <dbReference type="NCBI Taxonomy" id="134849"/>
    <lineage>
        <taxon>Bacteria</taxon>
        <taxon>Bacillati</taxon>
        <taxon>Actinomycetota</taxon>
        <taxon>Actinomycetes</taxon>
        <taxon>Cryptosporangiales</taxon>
        <taxon>Cryptosporangiaceae</taxon>
        <taxon>Cryptosporangium</taxon>
    </lineage>
</organism>
<reference evidence="2 3" key="1">
    <citation type="submission" date="2016-11" db="EMBL/GenBank/DDBJ databases">
        <authorList>
            <person name="Jaros S."/>
            <person name="Januszkiewicz K."/>
            <person name="Wedrychowicz H."/>
        </authorList>
    </citation>
    <scope>NUCLEOTIDE SEQUENCE [LARGE SCALE GENOMIC DNA]</scope>
    <source>
        <strain evidence="2 3">DSM 46144</strain>
    </source>
</reference>
<feature type="transmembrane region" description="Helical" evidence="1">
    <location>
        <begin position="6"/>
        <end position="27"/>
    </location>
</feature>
<dbReference type="OrthoDB" id="2082317at2"/>
<evidence type="ECO:0008006" key="4">
    <source>
        <dbReference type="Google" id="ProtNLM"/>
    </source>
</evidence>
<dbReference type="Proteomes" id="UP000184440">
    <property type="component" value="Unassembled WGS sequence"/>
</dbReference>
<proteinExistence type="predicted"/>
<feature type="transmembrane region" description="Helical" evidence="1">
    <location>
        <begin position="34"/>
        <end position="53"/>
    </location>
</feature>
<protein>
    <recommendedName>
        <fullName evidence="4">Intracellular septation protein A</fullName>
    </recommendedName>
</protein>
<gene>
    <name evidence="2" type="ORF">SAMN05443668_104568</name>
</gene>
<dbReference type="RefSeq" id="WP_073258281.1">
    <property type="nucleotide sequence ID" value="NZ_FRCS01000004.1"/>
</dbReference>